<proteinExistence type="predicted"/>
<comment type="caution">
    <text evidence="2">The sequence shown here is derived from an EMBL/GenBank/DDBJ whole genome shotgun (WGS) entry which is preliminary data.</text>
</comment>
<dbReference type="EMBL" id="MJAT01000012">
    <property type="protein sequence ID" value="OEH85743.1"/>
    <property type="molecule type" value="Genomic_DNA"/>
</dbReference>
<dbReference type="GO" id="GO:0035438">
    <property type="term" value="F:cyclic-di-GMP binding"/>
    <property type="evidence" value="ECO:0007669"/>
    <property type="project" value="InterPro"/>
</dbReference>
<dbReference type="SUPFAM" id="SSF141371">
    <property type="entry name" value="PilZ domain-like"/>
    <property type="match status" value="1"/>
</dbReference>
<keyword evidence="3" id="KW-1185">Reference proteome</keyword>
<evidence type="ECO:0000313" key="3">
    <source>
        <dbReference type="Proteomes" id="UP000095255"/>
    </source>
</evidence>
<organism evidence="2 3">
    <name type="scientific">Desulfuribacillus stibiiarsenatis</name>
    <dbReference type="NCBI Taxonomy" id="1390249"/>
    <lineage>
        <taxon>Bacteria</taxon>
        <taxon>Bacillati</taxon>
        <taxon>Bacillota</taxon>
        <taxon>Desulfuribacillia</taxon>
        <taxon>Desulfuribacillales</taxon>
        <taxon>Desulfuribacillaceae</taxon>
        <taxon>Desulfuribacillus</taxon>
    </lineage>
</organism>
<gene>
    <name evidence="2" type="ORF">BHU72_02885</name>
</gene>
<evidence type="ECO:0000313" key="2">
    <source>
        <dbReference type="EMBL" id="OEH85743.1"/>
    </source>
</evidence>
<dbReference type="RefSeq" id="WP_069701827.1">
    <property type="nucleotide sequence ID" value="NZ_MJAT01000012.1"/>
</dbReference>
<dbReference type="AlphaFoldDB" id="A0A1E5L700"/>
<reference evidence="2 3" key="1">
    <citation type="submission" date="2016-09" db="EMBL/GenBank/DDBJ databases">
        <title>Desulfuribacillus arsenicus sp. nov., an obligately anaerobic, dissimilatory arsenic- and antimonate-reducing bacterium isolated from anoxic sediments.</title>
        <authorList>
            <person name="Abin C.A."/>
            <person name="Hollibaugh J.T."/>
        </authorList>
    </citation>
    <scope>NUCLEOTIDE SEQUENCE [LARGE SCALE GENOMIC DNA]</scope>
    <source>
        <strain evidence="2 3">MLFW-2</strain>
    </source>
</reference>
<feature type="domain" description="PilZ" evidence="1">
    <location>
        <begin position="2"/>
        <end position="109"/>
    </location>
</feature>
<sequence length="115" mass="13119">MERRRLDRFGMNIPVMLEVHQWEGDGSFKGQKIEGILSDISEKGLGIISKYPLAIEMFVQITIVNEEQILPLIGKIIRIEILEPNEQFKYGCILSGTSLSRQLALQDYIHNKFGA</sequence>
<dbReference type="STRING" id="1390249.BHU72_02885"/>
<dbReference type="Pfam" id="PF07238">
    <property type="entry name" value="PilZ"/>
    <property type="match status" value="1"/>
</dbReference>
<evidence type="ECO:0000259" key="1">
    <source>
        <dbReference type="Pfam" id="PF07238"/>
    </source>
</evidence>
<name>A0A1E5L700_9FIRM</name>
<protein>
    <recommendedName>
        <fullName evidence="1">PilZ domain-containing protein</fullName>
    </recommendedName>
</protein>
<dbReference type="InterPro" id="IPR009875">
    <property type="entry name" value="PilZ_domain"/>
</dbReference>
<accession>A0A1E5L700</accession>
<dbReference type="Proteomes" id="UP000095255">
    <property type="component" value="Unassembled WGS sequence"/>
</dbReference>